<dbReference type="Proteomes" id="UP001501442">
    <property type="component" value="Unassembled WGS sequence"/>
</dbReference>
<proteinExistence type="predicted"/>
<evidence type="ECO:0000313" key="6">
    <source>
        <dbReference type="EMBL" id="GAA4623034.1"/>
    </source>
</evidence>
<organism evidence="6 7">
    <name type="scientific">Actinoallomurus vinaceus</name>
    <dbReference type="NCBI Taxonomy" id="1080074"/>
    <lineage>
        <taxon>Bacteria</taxon>
        <taxon>Bacillati</taxon>
        <taxon>Actinomycetota</taxon>
        <taxon>Actinomycetes</taxon>
        <taxon>Streptosporangiales</taxon>
        <taxon>Thermomonosporaceae</taxon>
        <taxon>Actinoallomurus</taxon>
    </lineage>
</organism>
<gene>
    <name evidence="6" type="ORF">GCM10023196_017600</name>
</gene>
<dbReference type="InterPro" id="IPR019734">
    <property type="entry name" value="TPR_rpt"/>
</dbReference>
<keyword evidence="2" id="KW-0805">Transcription regulation</keyword>
<evidence type="ECO:0000259" key="5">
    <source>
        <dbReference type="SMART" id="SM01043"/>
    </source>
</evidence>
<dbReference type="InterPro" id="IPR005158">
    <property type="entry name" value="BTAD"/>
</dbReference>
<evidence type="ECO:0000256" key="1">
    <source>
        <dbReference type="ARBA" id="ARBA00022737"/>
    </source>
</evidence>
<dbReference type="Pfam" id="PF00931">
    <property type="entry name" value="NB-ARC"/>
    <property type="match status" value="1"/>
</dbReference>
<dbReference type="InterPro" id="IPR011990">
    <property type="entry name" value="TPR-like_helical_dom_sf"/>
</dbReference>
<name>A0ABP8U6M6_9ACTN</name>
<feature type="repeat" description="TPR" evidence="4">
    <location>
        <begin position="821"/>
        <end position="854"/>
    </location>
</feature>
<dbReference type="PANTHER" id="PTHR35807:SF1">
    <property type="entry name" value="TRANSCRIPTIONAL REGULATOR REDD"/>
    <property type="match status" value="1"/>
</dbReference>
<dbReference type="Gene3D" id="1.25.40.10">
    <property type="entry name" value="Tetratricopeptide repeat domain"/>
    <property type="match status" value="3"/>
</dbReference>
<dbReference type="InterPro" id="IPR002182">
    <property type="entry name" value="NB-ARC"/>
</dbReference>
<keyword evidence="4" id="KW-0802">TPR repeat</keyword>
<evidence type="ECO:0000256" key="2">
    <source>
        <dbReference type="ARBA" id="ARBA00023015"/>
    </source>
</evidence>
<dbReference type="InterPro" id="IPR051677">
    <property type="entry name" value="AfsR-DnrI-RedD_regulator"/>
</dbReference>
<dbReference type="SMART" id="SM01043">
    <property type="entry name" value="BTAD"/>
    <property type="match status" value="1"/>
</dbReference>
<protein>
    <submittedName>
        <fullName evidence="6">BTAD domain-containing putative transcriptional regulator</fullName>
    </submittedName>
</protein>
<feature type="domain" description="Bacterial transcriptional activator" evidence="5">
    <location>
        <begin position="47"/>
        <end position="192"/>
    </location>
</feature>
<dbReference type="Gene3D" id="3.40.50.300">
    <property type="entry name" value="P-loop containing nucleotide triphosphate hydrolases"/>
    <property type="match status" value="1"/>
</dbReference>
<dbReference type="InterPro" id="IPR036388">
    <property type="entry name" value="WH-like_DNA-bd_sf"/>
</dbReference>
<dbReference type="Pfam" id="PF13424">
    <property type="entry name" value="TPR_12"/>
    <property type="match status" value="1"/>
</dbReference>
<dbReference type="EMBL" id="BAABHK010000002">
    <property type="protein sequence ID" value="GAA4623034.1"/>
    <property type="molecule type" value="Genomic_DNA"/>
</dbReference>
<dbReference type="SUPFAM" id="SSF52540">
    <property type="entry name" value="P-loop containing nucleoside triphosphate hydrolases"/>
    <property type="match status" value="1"/>
</dbReference>
<evidence type="ECO:0000313" key="7">
    <source>
        <dbReference type="Proteomes" id="UP001501442"/>
    </source>
</evidence>
<dbReference type="PRINTS" id="PR00364">
    <property type="entry name" value="DISEASERSIST"/>
</dbReference>
<dbReference type="InterPro" id="IPR027417">
    <property type="entry name" value="P-loop_NTPase"/>
</dbReference>
<dbReference type="PROSITE" id="PS50005">
    <property type="entry name" value="TPR"/>
    <property type="match status" value="1"/>
</dbReference>
<comment type="caution">
    <text evidence="6">The sequence shown here is derived from an EMBL/GenBank/DDBJ whole genome shotgun (WGS) entry which is preliminary data.</text>
</comment>
<keyword evidence="1" id="KW-0677">Repeat</keyword>
<dbReference type="InterPro" id="IPR042197">
    <property type="entry name" value="Apaf_helical"/>
</dbReference>
<dbReference type="SMART" id="SM00028">
    <property type="entry name" value="TPR"/>
    <property type="match status" value="3"/>
</dbReference>
<keyword evidence="3" id="KW-0804">Transcription</keyword>
<dbReference type="Pfam" id="PF03704">
    <property type="entry name" value="BTAD"/>
    <property type="match status" value="1"/>
</dbReference>
<dbReference type="PANTHER" id="PTHR35807">
    <property type="entry name" value="TRANSCRIPTIONAL REGULATOR REDD-RELATED"/>
    <property type="match status" value="1"/>
</dbReference>
<keyword evidence="7" id="KW-1185">Reference proteome</keyword>
<evidence type="ECO:0000256" key="3">
    <source>
        <dbReference type="ARBA" id="ARBA00023163"/>
    </source>
</evidence>
<reference evidence="7" key="1">
    <citation type="journal article" date="2019" name="Int. J. Syst. Evol. Microbiol.">
        <title>The Global Catalogue of Microorganisms (GCM) 10K type strain sequencing project: providing services to taxonomists for standard genome sequencing and annotation.</title>
        <authorList>
            <consortium name="The Broad Institute Genomics Platform"/>
            <consortium name="The Broad Institute Genome Sequencing Center for Infectious Disease"/>
            <person name="Wu L."/>
            <person name="Ma J."/>
        </authorList>
    </citation>
    <scope>NUCLEOTIDE SEQUENCE [LARGE SCALE GENOMIC DNA]</scope>
    <source>
        <strain evidence="7">JCM 17939</strain>
    </source>
</reference>
<dbReference type="CDD" id="cd15831">
    <property type="entry name" value="BTAD"/>
    <property type="match status" value="1"/>
</dbReference>
<sequence length="950" mass="105328">MWGGDPPRTAAKTLQGYVHHLRRALRDEGRIAHRPPGYLLAVRCGELDAVRFEELFEQGTRAVAEGRFTEGADLLRQAGEQWRGPMLEDQDEISLVHEESVRLTELRQVATEKRIEAELAMGRHTELIGELSALVTEHPFRERLRAHLMLALHRCGRSAEALELYHDGRELLKRELGVDPGVHLRRIEEAILAGDPELDVPDPELDVPRMPSGPAQLPRDIADFTGHEAHVEELTRVLADGGPAIVISAIAGLGGIGKTTLAVHVASQLIEEFPHGQLYVDLGGAEMPLEATWVLDRFLRDLGVDGSSIPETLDERAAMYRSVLATRRILVVLDNAYDEAQVRALLPGSPTCAVLLTSRRRLSGLESVHRVDLDVFEPRQAVRLLAQIAGTDLVEAEPDAAAEIVELCGRLPLAVRIAGARLASRPDWRLSDLAERLRDQRRRLDELATGDLAVRACLALSYTGLSPGARRLFRLLGLLETPDFAAWVAVDLLDTTPAQADRHLGELLDARIIGSAAAGRYRFHDLIRLYARELADREDGEEDRRAALTRAFGAWLALAEQAHITVWEGDFAVVHGSAPRRRLHEGTGAETEPFAWYQSERAALLAVVRQSACLDMAELCWDLVGTLVCLFEALSHHDEWRVTVEYGLAVTRRVADRRGQATMLTASGLLGIARHRHERAEAELTEAMRLFTEVADLHGRALALTALAYVRHLGGRYDIALADYEEAIDVLRRVGDRGVEVIVLRCIGQVHIDLRHPHLAEPYLVAARAVAGGEPMEHVHPQLIHLVGELDLDRGEVERAERSFDRLAEVAREHHDPRSEAFALYGLGNVRHRQGALDEAEKLLQEALSIARDTAERLLEARTLLTLGECHHEHGRRPEALGALTEAVAIFEEIGTPLWQARALESLASHLEAVGETDAARENRAWSLRLYEELRSPKNDHGTDGPGPEF</sequence>
<dbReference type="Gene3D" id="1.10.8.430">
    <property type="entry name" value="Helical domain of apoptotic protease-activating factors"/>
    <property type="match status" value="1"/>
</dbReference>
<dbReference type="Gene3D" id="1.10.10.10">
    <property type="entry name" value="Winged helix-like DNA-binding domain superfamily/Winged helix DNA-binding domain"/>
    <property type="match status" value="1"/>
</dbReference>
<evidence type="ECO:0000256" key="4">
    <source>
        <dbReference type="PROSITE-ProRule" id="PRU00339"/>
    </source>
</evidence>
<accession>A0ABP8U6M6</accession>
<dbReference type="SUPFAM" id="SSF48452">
    <property type="entry name" value="TPR-like"/>
    <property type="match status" value="3"/>
</dbReference>